<evidence type="ECO:0000256" key="6">
    <source>
        <dbReference type="ARBA" id="ARBA00022989"/>
    </source>
</evidence>
<keyword evidence="2 12" id="KW-0812">Transmembrane</keyword>
<evidence type="ECO:0000256" key="9">
    <source>
        <dbReference type="ARBA" id="ARBA00038030"/>
    </source>
</evidence>
<evidence type="ECO:0000256" key="5">
    <source>
        <dbReference type="ARBA" id="ARBA00022803"/>
    </source>
</evidence>
<organism evidence="13">
    <name type="scientific">Albugo laibachii Nc14</name>
    <dbReference type="NCBI Taxonomy" id="890382"/>
    <lineage>
        <taxon>Eukaryota</taxon>
        <taxon>Sar</taxon>
        <taxon>Stramenopiles</taxon>
        <taxon>Oomycota</taxon>
        <taxon>Peronosporomycetes</taxon>
        <taxon>Albuginales</taxon>
        <taxon>Albuginaceae</taxon>
        <taxon>Albugo</taxon>
    </lineage>
</organism>
<keyword evidence="3" id="KW-0677">Repeat</keyword>
<dbReference type="SMART" id="SM00028">
    <property type="entry name" value="TPR"/>
    <property type="match status" value="8"/>
</dbReference>
<accession>F0WCI7</accession>
<evidence type="ECO:0000256" key="11">
    <source>
        <dbReference type="SAM" id="MobiDB-lite"/>
    </source>
</evidence>
<dbReference type="Gene3D" id="1.25.40.10">
    <property type="entry name" value="Tetratricopeptide repeat domain"/>
    <property type="match status" value="2"/>
</dbReference>
<dbReference type="GO" id="GO:0005741">
    <property type="term" value="C:mitochondrial outer membrane"/>
    <property type="evidence" value="ECO:0007669"/>
    <property type="project" value="UniProtKB-SubCell"/>
</dbReference>
<dbReference type="GO" id="GO:0030943">
    <property type="term" value="F:mitochondrion targeting sequence binding"/>
    <property type="evidence" value="ECO:0007669"/>
    <property type="project" value="TreeGrafter"/>
</dbReference>
<reference evidence="13" key="1">
    <citation type="journal article" date="2011" name="PLoS Biol.">
        <title>Gene gain and loss during evolution of obligate parasitism in the white rust pathogen of Arabidopsis thaliana.</title>
        <authorList>
            <person name="Kemen E."/>
            <person name="Gardiner A."/>
            <person name="Schultz-Larsen T."/>
            <person name="Kemen A.C."/>
            <person name="Balmuth A.L."/>
            <person name="Robert-Seilaniantz A."/>
            <person name="Bailey K."/>
            <person name="Holub E."/>
            <person name="Studholme D.J."/>
            <person name="Maclean D."/>
            <person name="Jones J.D."/>
        </authorList>
    </citation>
    <scope>NUCLEOTIDE SEQUENCE</scope>
</reference>
<dbReference type="Pfam" id="PF13181">
    <property type="entry name" value="TPR_8"/>
    <property type="match status" value="1"/>
</dbReference>
<feature type="repeat" description="TPR" evidence="10">
    <location>
        <begin position="320"/>
        <end position="353"/>
    </location>
</feature>
<evidence type="ECO:0000256" key="12">
    <source>
        <dbReference type="SAM" id="Phobius"/>
    </source>
</evidence>
<dbReference type="PANTHER" id="PTHR46208">
    <property type="entry name" value="MITOCHONDRIAL IMPORT RECEPTOR SUBUNIT TOM70"/>
    <property type="match status" value="1"/>
</dbReference>
<evidence type="ECO:0000256" key="2">
    <source>
        <dbReference type="ARBA" id="ARBA00022692"/>
    </source>
</evidence>
<feature type="transmembrane region" description="Helical" evidence="12">
    <location>
        <begin position="7"/>
        <end position="29"/>
    </location>
</feature>
<evidence type="ECO:0000256" key="8">
    <source>
        <dbReference type="ARBA" id="ARBA00023136"/>
    </source>
</evidence>
<dbReference type="HOGENOM" id="CLU_541429_0_0_1"/>
<keyword evidence="5 10" id="KW-0802">TPR repeat</keyword>
<comment type="subcellular location">
    <subcellularLocation>
        <location evidence="1">Mitochondrion outer membrane</location>
        <topology evidence="1">Single-pass membrane protein</topology>
    </subcellularLocation>
</comment>
<proteinExistence type="inferred from homology"/>
<dbReference type="GO" id="GO:0008320">
    <property type="term" value="F:protein transmembrane transporter activity"/>
    <property type="evidence" value="ECO:0007669"/>
    <property type="project" value="TreeGrafter"/>
</dbReference>
<feature type="region of interest" description="Disordered" evidence="11">
    <location>
        <begin position="38"/>
        <end position="57"/>
    </location>
</feature>
<keyword evidence="7" id="KW-0496">Mitochondrion</keyword>
<name>F0WCI7_9STRA</name>
<dbReference type="EMBL" id="FR824104">
    <property type="protein sequence ID" value="CCA18904.1"/>
    <property type="molecule type" value="Genomic_DNA"/>
</dbReference>
<reference evidence="13" key="2">
    <citation type="submission" date="2011-02" db="EMBL/GenBank/DDBJ databases">
        <authorList>
            <person name="MacLean D."/>
        </authorList>
    </citation>
    <scope>NUCLEOTIDE SEQUENCE</scope>
</reference>
<dbReference type="AlphaFoldDB" id="F0WCI7"/>
<dbReference type="GO" id="GO:0045039">
    <property type="term" value="P:protein insertion into mitochondrial inner membrane"/>
    <property type="evidence" value="ECO:0007669"/>
    <property type="project" value="TreeGrafter"/>
</dbReference>
<dbReference type="SUPFAM" id="SSF48452">
    <property type="entry name" value="TPR-like"/>
    <property type="match status" value="2"/>
</dbReference>
<evidence type="ECO:0000256" key="3">
    <source>
        <dbReference type="ARBA" id="ARBA00022737"/>
    </source>
</evidence>
<dbReference type="GO" id="GO:0030150">
    <property type="term" value="P:protein import into mitochondrial matrix"/>
    <property type="evidence" value="ECO:0007669"/>
    <property type="project" value="TreeGrafter"/>
</dbReference>
<dbReference type="Pfam" id="PF14559">
    <property type="entry name" value="TPR_19"/>
    <property type="match status" value="1"/>
</dbReference>
<dbReference type="InterPro" id="IPR019734">
    <property type="entry name" value="TPR_rpt"/>
</dbReference>
<dbReference type="InterPro" id="IPR011990">
    <property type="entry name" value="TPR-like_helical_dom_sf"/>
</dbReference>
<evidence type="ECO:0000313" key="13">
    <source>
        <dbReference type="EMBL" id="CCA18904.1"/>
    </source>
</evidence>
<keyword evidence="6 12" id="KW-1133">Transmembrane helix</keyword>
<feature type="repeat" description="TPR" evidence="10">
    <location>
        <begin position="354"/>
        <end position="387"/>
    </location>
</feature>
<dbReference type="PANTHER" id="PTHR46208:SF1">
    <property type="entry name" value="MITOCHONDRIAL IMPORT RECEPTOR SUBUNIT TOM70"/>
    <property type="match status" value="1"/>
</dbReference>
<sequence>MVPQERIIVNIVVIACFIITATAVVYGSYYRKKQPAIKREKPSTLNSAQSEDNDAKVDSIPQVEKNVVEHEECITTANEAPKKTIIPGQNTAIEATRKYKAECFEEAIELYSRAIEESTIQHNPDHKNIKVMYSNRAASYEKLGDSANVIKDCTEALRLDPGHSKSFLRRSKARLFSKDYFGALSDFVCLVLLSEHKNEELDESLATQIEEAHKVLTETETARLERENSGQERFLPDDYFIASYLSSFHPDDDENDVHPMKSSNYYTGSISSLTEGNEDKLGELLTCRGLVYKKERKYAQASKDFNQGCQVLKPGMRAYYTAQIESGLFHHLKGDFETAKACFEAALKEKPDSLFSFIRLGGLCFDQKDLPGALEWFQKAFAIKPDCPTAYFHRGQLRSIDVSLEQSATAEGLREAIEDLTHCIGLASDFAMAYMQLGVLHTRVGAFDLGTTYLKVAAELIPDAPEAYNYLGEIYMQMLGHPESSVTLEMVENMFEKAIEVDPTYPMAYINKGSILAQKNPANAQDALGLFKKAIEMSPRSKLAYVNLAQVYLAMQAYDLAVEQIDQAVKLVYTSQEYSELAALRVTASAHAEAKKILGRQ</sequence>
<evidence type="ECO:0000256" key="7">
    <source>
        <dbReference type="ARBA" id="ARBA00023128"/>
    </source>
</evidence>
<feature type="repeat" description="TPR" evidence="10">
    <location>
        <begin position="542"/>
        <end position="575"/>
    </location>
</feature>
<dbReference type="PROSITE" id="PS50005">
    <property type="entry name" value="TPR"/>
    <property type="match status" value="3"/>
</dbReference>
<keyword evidence="8 12" id="KW-0472">Membrane</keyword>
<keyword evidence="13" id="KW-0675">Receptor</keyword>
<protein>
    <submittedName>
        <fullName evidence="13">Mitochondrial import receptor subunit TOM70 putative</fullName>
    </submittedName>
</protein>
<evidence type="ECO:0000256" key="1">
    <source>
        <dbReference type="ARBA" id="ARBA00004572"/>
    </source>
</evidence>
<keyword evidence="4" id="KW-1000">Mitochondrion outer membrane</keyword>
<dbReference type="Pfam" id="PF13432">
    <property type="entry name" value="TPR_16"/>
    <property type="match status" value="1"/>
</dbReference>
<gene>
    <name evidence="13" type="primary">AlNc14C59G4367</name>
    <name evidence="13" type="ORF">ALNC14_050470</name>
</gene>
<evidence type="ECO:0000256" key="4">
    <source>
        <dbReference type="ARBA" id="ARBA00022787"/>
    </source>
</evidence>
<evidence type="ECO:0000256" key="10">
    <source>
        <dbReference type="PROSITE-ProRule" id="PRU00339"/>
    </source>
</evidence>
<comment type="similarity">
    <text evidence="9">Belongs to the Tom70 family.</text>
</comment>